<dbReference type="PANTHER" id="PTHR46470">
    <property type="entry name" value="N-ACYLNEURAMINATE-9-PHOSPHATASE"/>
    <property type="match status" value="1"/>
</dbReference>
<proteinExistence type="inferred from homology"/>
<keyword evidence="5" id="KW-1185">Reference proteome</keyword>
<sequence>MKAIFFDLDDTLLWDERSIQLAFEDTCELAKRKYELDPKVLEENTRKAARELYESYDVYPFTQMIGINPFEGLWGEFRDEGKGFQQLKEIAPEYRKKAWTEGLKAMGVNDPEFGEELGETFPAMRKKHPLLYEDSLPVLQKLKGKFKLILITNGSPDLQKTKLTLTPELAPLFDEIIISGDVGRGKPDPVIFEHALKLASVKAEEAMMVGDNLNTDILGANRTGIPSAWLNRKGKKANPDIRPTYEITKLEHLLELL</sequence>
<evidence type="ECO:0000256" key="2">
    <source>
        <dbReference type="ARBA" id="ARBA00022842"/>
    </source>
</evidence>
<gene>
    <name evidence="4" type="primary">ysaA</name>
    <name evidence="4" type="ORF">GCM10010978_07070</name>
</gene>
<comment type="pathway">
    <text evidence="3">Amino-acid biosynthesis; L-serine biosynthesis; L-serine from 3-phospho-D-glycerate: step 3/3.</text>
</comment>
<organism evidence="4 5">
    <name type="scientific">Compostibacillus humi</name>
    <dbReference type="NCBI Taxonomy" id="1245525"/>
    <lineage>
        <taxon>Bacteria</taxon>
        <taxon>Bacillati</taxon>
        <taxon>Bacillota</taxon>
        <taxon>Bacilli</taxon>
        <taxon>Bacillales</taxon>
        <taxon>Bacillaceae</taxon>
        <taxon>Compostibacillus</taxon>
    </lineage>
</organism>
<keyword evidence="3" id="KW-0718">Serine biosynthesis</keyword>
<comment type="function">
    <text evidence="3">Catalyzes the last step of the phosphorylated serine biosynthetic pathway, i.e. dephosphorylation of O-phospho-L-serine to form L-serine.</text>
</comment>
<dbReference type="HAMAP" id="MF_02240">
    <property type="entry name" value="PSP"/>
    <property type="match status" value="1"/>
</dbReference>
<dbReference type="AlphaFoldDB" id="A0A8J2ZQC9"/>
<dbReference type="PANTHER" id="PTHR46470:SF3">
    <property type="entry name" value="N-ACYLNEURAMINATE-9-PHOSPHATASE"/>
    <property type="match status" value="1"/>
</dbReference>
<dbReference type="EMBL" id="BMEV01000009">
    <property type="protein sequence ID" value="GGH71291.1"/>
    <property type="molecule type" value="Genomic_DNA"/>
</dbReference>
<dbReference type="GO" id="GO:0006564">
    <property type="term" value="P:L-serine biosynthetic process"/>
    <property type="evidence" value="ECO:0007669"/>
    <property type="project" value="UniProtKB-UniRule"/>
</dbReference>
<dbReference type="NCBIfam" id="TIGR01549">
    <property type="entry name" value="HAD-SF-IA-v1"/>
    <property type="match status" value="1"/>
</dbReference>
<dbReference type="InterPro" id="IPR023198">
    <property type="entry name" value="PGP-like_dom2"/>
</dbReference>
<dbReference type="SFLD" id="SFLDG01135">
    <property type="entry name" value="C1.5.6:_HAD__Beta-PGM__Phospha"/>
    <property type="match status" value="1"/>
</dbReference>
<dbReference type="Pfam" id="PF00702">
    <property type="entry name" value="Hydrolase"/>
    <property type="match status" value="1"/>
</dbReference>
<comment type="catalytic activity">
    <reaction evidence="3">
        <text>O-phospho-L-serine + H2O = L-serine + phosphate</text>
        <dbReference type="Rhea" id="RHEA:21208"/>
        <dbReference type="ChEBI" id="CHEBI:15377"/>
        <dbReference type="ChEBI" id="CHEBI:33384"/>
        <dbReference type="ChEBI" id="CHEBI:43474"/>
        <dbReference type="ChEBI" id="CHEBI:57524"/>
        <dbReference type="EC" id="3.1.3.3"/>
    </reaction>
</comment>
<dbReference type="InterPro" id="IPR051400">
    <property type="entry name" value="HAD-like_hydrolase"/>
</dbReference>
<dbReference type="GO" id="GO:0036424">
    <property type="term" value="F:L-phosphoserine phosphatase activity"/>
    <property type="evidence" value="ECO:0007669"/>
    <property type="project" value="UniProtKB-UniRule"/>
</dbReference>
<dbReference type="EC" id="3.1.3.3" evidence="3"/>
<dbReference type="Proteomes" id="UP000602050">
    <property type="component" value="Unassembled WGS sequence"/>
</dbReference>
<dbReference type="SFLD" id="SFLDS00003">
    <property type="entry name" value="Haloacid_Dehalogenase"/>
    <property type="match status" value="1"/>
</dbReference>
<protein>
    <recommendedName>
        <fullName evidence="3">Phosphoserine phosphatase</fullName>
        <shortName evidence="3">PSP</shortName>
        <ecNumber evidence="3">3.1.3.3</ecNumber>
    </recommendedName>
</protein>
<keyword evidence="2 3" id="KW-0460">Magnesium</keyword>
<keyword evidence="3" id="KW-0028">Amino-acid biosynthesis</keyword>
<comment type="catalytic activity">
    <reaction evidence="3">
        <text>O-phospho-D-serine + H2O = D-serine + phosphate</text>
        <dbReference type="Rhea" id="RHEA:24873"/>
        <dbReference type="ChEBI" id="CHEBI:15377"/>
        <dbReference type="ChEBI" id="CHEBI:35247"/>
        <dbReference type="ChEBI" id="CHEBI:43474"/>
        <dbReference type="ChEBI" id="CHEBI:58680"/>
        <dbReference type="EC" id="3.1.3.3"/>
    </reaction>
</comment>
<evidence type="ECO:0000313" key="5">
    <source>
        <dbReference type="Proteomes" id="UP000602050"/>
    </source>
</evidence>
<reference evidence="4" key="2">
    <citation type="submission" date="2020-09" db="EMBL/GenBank/DDBJ databases">
        <authorList>
            <person name="Sun Q."/>
            <person name="Zhou Y."/>
        </authorList>
    </citation>
    <scope>NUCLEOTIDE SEQUENCE</scope>
    <source>
        <strain evidence="4">CGMCC 1.12360</strain>
    </source>
</reference>
<dbReference type="Gene3D" id="1.10.150.240">
    <property type="entry name" value="Putative phosphatase, domain 2"/>
    <property type="match status" value="1"/>
</dbReference>
<dbReference type="InterPro" id="IPR036412">
    <property type="entry name" value="HAD-like_sf"/>
</dbReference>
<dbReference type="InterPro" id="IPR044266">
    <property type="entry name" value="PSP_YsaA"/>
</dbReference>
<dbReference type="SUPFAM" id="SSF56784">
    <property type="entry name" value="HAD-like"/>
    <property type="match status" value="1"/>
</dbReference>
<dbReference type="NCBIfam" id="TIGR01509">
    <property type="entry name" value="HAD-SF-IA-v3"/>
    <property type="match status" value="1"/>
</dbReference>
<comment type="similarity">
    <text evidence="3">Belongs to the HAD-like hydrolase superfamily.</text>
</comment>
<dbReference type="InterPro" id="IPR023214">
    <property type="entry name" value="HAD_sf"/>
</dbReference>
<accession>A0A8J2ZQC9</accession>
<evidence type="ECO:0000256" key="3">
    <source>
        <dbReference type="HAMAP-Rule" id="MF_02240"/>
    </source>
</evidence>
<evidence type="ECO:0000256" key="1">
    <source>
        <dbReference type="ARBA" id="ARBA00022801"/>
    </source>
</evidence>
<dbReference type="InterPro" id="IPR006439">
    <property type="entry name" value="HAD-SF_hydro_IA"/>
</dbReference>
<comment type="cofactor">
    <cofactor evidence="3">
        <name>Mg(2+)</name>
        <dbReference type="ChEBI" id="CHEBI:18420"/>
    </cofactor>
    <cofactor evidence="3">
        <name>Co(2+)</name>
        <dbReference type="ChEBI" id="CHEBI:48828"/>
    </cofactor>
</comment>
<reference evidence="4" key="1">
    <citation type="journal article" date="2014" name="Int. J. Syst. Evol. Microbiol.">
        <title>Complete genome sequence of Corynebacterium casei LMG S-19264T (=DSM 44701T), isolated from a smear-ripened cheese.</title>
        <authorList>
            <consortium name="US DOE Joint Genome Institute (JGI-PGF)"/>
            <person name="Walter F."/>
            <person name="Albersmeier A."/>
            <person name="Kalinowski J."/>
            <person name="Ruckert C."/>
        </authorList>
    </citation>
    <scope>NUCLEOTIDE SEQUENCE</scope>
    <source>
        <strain evidence="4">CGMCC 1.12360</strain>
    </source>
</reference>
<dbReference type="Gene3D" id="3.40.50.1000">
    <property type="entry name" value="HAD superfamily/HAD-like"/>
    <property type="match status" value="1"/>
</dbReference>
<comment type="caution">
    <text evidence="4">The sequence shown here is derived from an EMBL/GenBank/DDBJ whole genome shotgun (WGS) entry which is preliminary data.</text>
</comment>
<name>A0A8J2ZQC9_9BACI</name>
<keyword evidence="3" id="KW-0170">Cobalt</keyword>
<dbReference type="RefSeq" id="WP_188391000.1">
    <property type="nucleotide sequence ID" value="NZ_BMEV01000009.1"/>
</dbReference>
<dbReference type="SFLD" id="SFLDG01129">
    <property type="entry name" value="C1.5:_HAD__Beta-PGM__Phosphata"/>
    <property type="match status" value="1"/>
</dbReference>
<keyword evidence="1 3" id="KW-0378">Hydrolase</keyword>
<evidence type="ECO:0000313" key="4">
    <source>
        <dbReference type="EMBL" id="GGH71291.1"/>
    </source>
</evidence>